<dbReference type="HAMAP" id="MF_00531">
    <property type="entry name" value="Ribosomal_uS19"/>
    <property type="match status" value="1"/>
</dbReference>
<evidence type="ECO:0000256" key="2">
    <source>
        <dbReference type="ARBA" id="ARBA00022980"/>
    </source>
</evidence>
<dbReference type="EMBL" id="CP126660">
    <property type="protein sequence ID" value="WKA01288.1"/>
    <property type="molecule type" value="Genomic_DNA"/>
</dbReference>
<dbReference type="Proteomes" id="UP001227230">
    <property type="component" value="Chromosome 13"/>
</dbReference>
<evidence type="ECO:0000313" key="7">
    <source>
        <dbReference type="Proteomes" id="UP001227230"/>
    </source>
</evidence>
<evidence type="ECO:0000256" key="4">
    <source>
        <dbReference type="ARBA" id="ARBA00035495"/>
    </source>
</evidence>
<dbReference type="SUPFAM" id="SSF54570">
    <property type="entry name" value="Ribosomal protein S19"/>
    <property type="match status" value="1"/>
</dbReference>
<keyword evidence="2 5" id="KW-0689">Ribosomal protein</keyword>
<proteinExistence type="inferred from homology"/>
<dbReference type="PANTHER" id="PTHR11880">
    <property type="entry name" value="RIBOSOMAL PROTEIN S19P FAMILY MEMBER"/>
    <property type="match status" value="1"/>
</dbReference>
<sequence>MLNTMWEKEIIVTWSRTSIVIPTMIGHTITIHNGNEHLLIYITDCMVDHKLAKFSSTLNFWGHVEKNNKS</sequence>
<gene>
    <name evidence="6" type="ORF">VitviT2T_019575</name>
</gene>
<protein>
    <recommendedName>
        <fullName evidence="4">30S ribosomal protein S19, chloroplastic</fullName>
    </recommendedName>
</protein>
<dbReference type="PIRSF" id="PIRSF002144">
    <property type="entry name" value="Ribosomal_S19"/>
    <property type="match status" value="1"/>
</dbReference>
<evidence type="ECO:0000256" key="3">
    <source>
        <dbReference type="ARBA" id="ARBA00023274"/>
    </source>
</evidence>
<organism evidence="6 7">
    <name type="scientific">Vitis vinifera</name>
    <name type="common">Grape</name>
    <dbReference type="NCBI Taxonomy" id="29760"/>
    <lineage>
        <taxon>Eukaryota</taxon>
        <taxon>Viridiplantae</taxon>
        <taxon>Streptophyta</taxon>
        <taxon>Embryophyta</taxon>
        <taxon>Tracheophyta</taxon>
        <taxon>Spermatophyta</taxon>
        <taxon>Magnoliopsida</taxon>
        <taxon>eudicotyledons</taxon>
        <taxon>Gunneridae</taxon>
        <taxon>Pentapetalae</taxon>
        <taxon>rosids</taxon>
        <taxon>Vitales</taxon>
        <taxon>Vitaceae</taxon>
        <taxon>Viteae</taxon>
        <taxon>Vitis</taxon>
    </lineage>
</organism>
<reference evidence="6 7" key="1">
    <citation type="journal article" date="2023" name="Hortic Res">
        <title>The complete reference genome for grapevine (Vitis vinifera L.) genetics and breeding.</title>
        <authorList>
            <person name="Shi X."/>
            <person name="Cao S."/>
            <person name="Wang X."/>
            <person name="Huang S."/>
            <person name="Wang Y."/>
            <person name="Liu Z."/>
            <person name="Liu W."/>
            <person name="Leng X."/>
            <person name="Peng Y."/>
            <person name="Wang N."/>
            <person name="Wang Y."/>
            <person name="Ma Z."/>
            <person name="Xu X."/>
            <person name="Zhang F."/>
            <person name="Xue H."/>
            <person name="Zhong H."/>
            <person name="Wang Y."/>
            <person name="Zhang K."/>
            <person name="Velt A."/>
            <person name="Avia K."/>
            <person name="Holtgrawe D."/>
            <person name="Grimplet J."/>
            <person name="Matus J.T."/>
            <person name="Ware D."/>
            <person name="Wu X."/>
            <person name="Wang H."/>
            <person name="Liu C."/>
            <person name="Fang Y."/>
            <person name="Rustenholz C."/>
            <person name="Cheng Z."/>
            <person name="Xiao H."/>
            <person name="Zhou Y."/>
        </authorList>
    </citation>
    <scope>NUCLEOTIDE SEQUENCE [LARGE SCALE GENOMIC DNA]</scope>
    <source>
        <strain evidence="7">cv. Pinot noir / PN40024</strain>
        <tissue evidence="6">Leaf</tissue>
    </source>
</reference>
<dbReference type="InterPro" id="IPR002222">
    <property type="entry name" value="Ribosomal_uS19"/>
</dbReference>
<dbReference type="Gene3D" id="3.30.860.10">
    <property type="entry name" value="30s Ribosomal Protein S19, Chain A"/>
    <property type="match status" value="1"/>
</dbReference>
<evidence type="ECO:0000313" key="6">
    <source>
        <dbReference type="EMBL" id="WKA01288.1"/>
    </source>
</evidence>
<dbReference type="PRINTS" id="PR00975">
    <property type="entry name" value="RIBOSOMALS19"/>
</dbReference>
<comment type="similarity">
    <text evidence="1 5">Belongs to the universal ribosomal protein uS19 family.</text>
</comment>
<evidence type="ECO:0000256" key="1">
    <source>
        <dbReference type="ARBA" id="ARBA00007345"/>
    </source>
</evidence>
<keyword evidence="3 5" id="KW-0687">Ribonucleoprotein</keyword>
<name>A0ABY9D2Z8_VITVI</name>
<dbReference type="InterPro" id="IPR023575">
    <property type="entry name" value="Ribosomal_uS19_SF"/>
</dbReference>
<dbReference type="PANTHER" id="PTHR11880:SF8">
    <property type="entry name" value="SMALL RIBOSOMAL SUBUNIT PROTEIN US19M"/>
    <property type="match status" value="1"/>
</dbReference>
<keyword evidence="7" id="KW-1185">Reference proteome</keyword>
<evidence type="ECO:0000256" key="5">
    <source>
        <dbReference type="RuleBase" id="RU003485"/>
    </source>
</evidence>
<accession>A0ABY9D2Z8</accession>
<dbReference type="Pfam" id="PF00203">
    <property type="entry name" value="Ribosomal_S19"/>
    <property type="match status" value="1"/>
</dbReference>